<evidence type="ECO:0000256" key="1">
    <source>
        <dbReference type="SAM" id="MobiDB-lite"/>
    </source>
</evidence>
<accession>A0ABN8TXQ6</accession>
<dbReference type="NCBIfam" id="TIGR02487">
    <property type="entry name" value="NrdD"/>
    <property type="match status" value="1"/>
</dbReference>
<dbReference type="CDD" id="cd01675">
    <property type="entry name" value="RNR_III"/>
    <property type="match status" value="1"/>
</dbReference>
<name>A0ABN8TXQ6_9BACL</name>
<evidence type="ECO:0000313" key="2">
    <source>
        <dbReference type="EMBL" id="CAH8243465.1"/>
    </source>
</evidence>
<reference evidence="2" key="1">
    <citation type="submission" date="2022-06" db="EMBL/GenBank/DDBJ databases">
        <authorList>
            <person name="Dietemann V."/>
            <person name="Ory F."/>
            <person name="Dainat B."/>
            <person name="Oberhansli S."/>
        </authorList>
    </citation>
    <scope>NUCLEOTIDE SEQUENCE</scope>
    <source>
        <strain evidence="2">Ena-SAMPLE-TAB-26-04-2022-14:26:32:270-5432</strain>
    </source>
</reference>
<comment type="caution">
    <text evidence="2">The sequence shown here is derived from an EMBL/GenBank/DDBJ whole genome shotgun (WGS) entry which is preliminary data.</text>
</comment>
<feature type="region of interest" description="Disordered" evidence="1">
    <location>
        <begin position="1"/>
        <end position="26"/>
    </location>
</feature>
<keyword evidence="3" id="KW-1185">Reference proteome</keyword>
<dbReference type="InterPro" id="IPR012833">
    <property type="entry name" value="NrdD"/>
</dbReference>
<protein>
    <submittedName>
        <fullName evidence="2">Anaerobic ribonucleoside triphosphate reductase</fullName>
    </submittedName>
</protein>
<evidence type="ECO:0000313" key="3">
    <source>
        <dbReference type="Proteomes" id="UP001154322"/>
    </source>
</evidence>
<dbReference type="SUPFAM" id="SSF51998">
    <property type="entry name" value="PFL-like glycyl radical enzymes"/>
    <property type="match status" value="1"/>
</dbReference>
<sequence>MTIMPRLRDANVAEESAGDAGPMPWASWGSARKGDGGAVQDHHPLTASLHEIVRNADSDLMRENANVDGRSPMGIMSKMASECSRWYAMNFLLAPEALEAVEDNLLYPHDLDFYAYGTTTCCQIPLGQLLKRGFNTGHGHMREPQDIKSALALASIILQANQNQQHGGQAYPAFDYDLAPYVGKTFRRHLAYLESLPLQPELDREQEAWRLTERDVYQACEAFIHNANSMHSRGGGQVPFISINYGTDTSREGRMLIRQLLLATRAGLGQGETPIFPIQIFKVKTGVNFAEQDPNRDLYELALATTAERLFPNFAFLDAPFNKEHDDGTPESEVCYMGCRTRVMANVNGPSTPQGRGNLSFTSLNLVRIALLARTKEAFFTLLDDMLAIAVRQLAARYEYQGRKRVRDFAFLMQQGVWRGSERLQAEDELRDVLKQGTLSVGFIGLAEALVALTGCHHGESEEARRLGLEIVGHMRRRMDEAVAATGMNYSLLATPAEGLSGKFTKRDREDFGRIPGITDRDYYTNSFHVPVYHPIKAYDKIRIEGPYHALCNAGHITYVELDGSAKANPQALDRIVRAMAAYGIGYGSMNHPVDRCRRCGHQDMIEDACPVCGGTEEDIERIRRITGYLVGDMSKWNSAKRSEESERVKHR</sequence>
<dbReference type="RefSeq" id="WP_213425828.1">
    <property type="nucleotide sequence ID" value="NZ_AP031286.1"/>
</dbReference>
<dbReference type="Proteomes" id="UP001154322">
    <property type="component" value="Unassembled WGS sequence"/>
</dbReference>
<organism evidence="2 3">
    <name type="scientific">Paenibacillus melissococcoides</name>
    <dbReference type="NCBI Taxonomy" id="2912268"/>
    <lineage>
        <taxon>Bacteria</taxon>
        <taxon>Bacillati</taxon>
        <taxon>Bacillota</taxon>
        <taxon>Bacilli</taxon>
        <taxon>Bacillales</taxon>
        <taxon>Paenibacillaceae</taxon>
        <taxon>Paenibacillus</taxon>
    </lineage>
</organism>
<gene>
    <name evidence="2" type="ORF">WJ0W_000705</name>
</gene>
<proteinExistence type="predicted"/>
<dbReference type="Pfam" id="PF13597">
    <property type="entry name" value="NRDD"/>
    <property type="match status" value="1"/>
</dbReference>
<dbReference type="PANTHER" id="PTHR21075">
    <property type="entry name" value="ANAEROBIC RIBONUCLEOSIDE-TRIPHOSPHATE REDUCTASE"/>
    <property type="match status" value="1"/>
</dbReference>
<dbReference type="NCBIfam" id="NF011292">
    <property type="entry name" value="PRK14704.1"/>
    <property type="match status" value="1"/>
</dbReference>
<dbReference type="EMBL" id="CALYLO010000001">
    <property type="protein sequence ID" value="CAH8243465.1"/>
    <property type="molecule type" value="Genomic_DNA"/>
</dbReference>
<feature type="compositionally biased region" description="Basic and acidic residues" evidence="1">
    <location>
        <begin position="1"/>
        <end position="11"/>
    </location>
</feature>
<dbReference type="Gene3D" id="3.20.70.20">
    <property type="match status" value="1"/>
</dbReference>
<dbReference type="PANTHER" id="PTHR21075:SF0">
    <property type="entry name" value="ANAEROBIC RIBONUCLEOSIDE-TRIPHOSPHATE REDUCTASE"/>
    <property type="match status" value="1"/>
</dbReference>